<feature type="transmembrane region" description="Helical" evidence="16">
    <location>
        <begin position="72"/>
        <end position="92"/>
    </location>
</feature>
<evidence type="ECO:0000256" key="11">
    <source>
        <dbReference type="ARBA" id="ARBA00023136"/>
    </source>
</evidence>
<keyword evidence="4" id="KW-0328">Glycosyltransferase</keyword>
<keyword evidence="12" id="KW-0804">Transcription</keyword>
<accession>A0A9N8W7A8</accession>
<reference evidence="18" key="1">
    <citation type="submission" date="2021-06" db="EMBL/GenBank/DDBJ databases">
        <authorList>
            <person name="Kallberg Y."/>
            <person name="Tangrot J."/>
            <person name="Rosling A."/>
        </authorList>
    </citation>
    <scope>NUCLEOTIDE SEQUENCE</scope>
    <source>
        <strain evidence="18">MT106</strain>
    </source>
</reference>
<keyword evidence="7" id="KW-0735">Signal-anchor</keyword>
<dbReference type="EMBL" id="CAJVPL010000258">
    <property type="protein sequence ID" value="CAG8474599.1"/>
    <property type="molecule type" value="Genomic_DNA"/>
</dbReference>
<keyword evidence="5" id="KW-0808">Transferase</keyword>
<feature type="transmembrane region" description="Helical" evidence="16">
    <location>
        <begin position="6"/>
        <end position="27"/>
    </location>
</feature>
<keyword evidence="8 16" id="KW-1133">Transmembrane helix</keyword>
<evidence type="ECO:0000256" key="12">
    <source>
        <dbReference type="ARBA" id="ARBA00023163"/>
    </source>
</evidence>
<dbReference type="OrthoDB" id="2139606at2759"/>
<dbReference type="PANTHER" id="PTHR47573">
    <property type="entry name" value="PROTEIN AF-9 HOMOLOG"/>
    <property type="match status" value="1"/>
</dbReference>
<evidence type="ECO:0000256" key="9">
    <source>
        <dbReference type="ARBA" id="ARBA00023015"/>
    </source>
</evidence>
<feature type="domain" description="YEATS" evidence="17">
    <location>
        <begin position="461"/>
        <end position="610"/>
    </location>
</feature>
<evidence type="ECO:0000256" key="14">
    <source>
        <dbReference type="PROSITE-ProRule" id="PRU00376"/>
    </source>
</evidence>
<keyword evidence="10" id="KW-0333">Golgi apparatus</keyword>
<dbReference type="InterPro" id="IPR005033">
    <property type="entry name" value="YEATS"/>
</dbReference>
<dbReference type="GO" id="GO:0006355">
    <property type="term" value="P:regulation of DNA-templated transcription"/>
    <property type="evidence" value="ECO:0007669"/>
    <property type="project" value="InterPro"/>
</dbReference>
<comment type="subcellular location">
    <subcellularLocation>
        <location evidence="1">Golgi apparatus membrane</location>
        <topology evidence="1">Single-pass type II membrane protein</topology>
    </subcellularLocation>
    <subcellularLocation>
        <location evidence="14">Nucleus</location>
    </subcellularLocation>
</comment>
<evidence type="ECO:0000256" key="13">
    <source>
        <dbReference type="ARBA" id="ARBA00023242"/>
    </source>
</evidence>
<dbReference type="PROSITE" id="PS51037">
    <property type="entry name" value="YEATS"/>
    <property type="match status" value="1"/>
</dbReference>
<dbReference type="GO" id="GO:0005634">
    <property type="term" value="C:nucleus"/>
    <property type="evidence" value="ECO:0007669"/>
    <property type="project" value="UniProtKB-SubCell"/>
</dbReference>
<evidence type="ECO:0000256" key="4">
    <source>
        <dbReference type="ARBA" id="ARBA00022676"/>
    </source>
</evidence>
<dbReference type="PRINTS" id="PR02070">
    <property type="entry name" value="NGLYCOSEOS1"/>
</dbReference>
<feature type="coiled-coil region" evidence="15">
    <location>
        <begin position="627"/>
        <end position="668"/>
    </location>
</feature>
<evidence type="ECO:0000256" key="15">
    <source>
        <dbReference type="SAM" id="Coils"/>
    </source>
</evidence>
<comment type="caution">
    <text evidence="18">The sequence shown here is derived from an EMBL/GenBank/DDBJ whole genome shotgun (WGS) entry which is preliminary data.</text>
</comment>
<keyword evidence="6 16" id="KW-0812">Transmembrane</keyword>
<dbReference type="Pfam" id="PF12326">
    <property type="entry name" value="EOS1"/>
    <property type="match status" value="1"/>
</dbReference>
<comment type="similarity">
    <text evidence="2">Belongs to the glycosyltransferase 31 family.</text>
</comment>
<dbReference type="Gene3D" id="3.90.550.50">
    <property type="match status" value="1"/>
</dbReference>
<dbReference type="Gene3D" id="2.60.40.1970">
    <property type="entry name" value="YEATS domain"/>
    <property type="match status" value="1"/>
</dbReference>
<dbReference type="Pfam" id="PF03366">
    <property type="entry name" value="YEATS"/>
    <property type="match status" value="1"/>
</dbReference>
<evidence type="ECO:0000256" key="8">
    <source>
        <dbReference type="ARBA" id="ARBA00022989"/>
    </source>
</evidence>
<dbReference type="InterPro" id="IPR055129">
    <property type="entry name" value="YEATS_dom"/>
</dbReference>
<dbReference type="Pfam" id="PF01762">
    <property type="entry name" value="Galactosyl_T"/>
    <property type="match status" value="1"/>
</dbReference>
<sequence length="673" mass="77897">MAWKSTKLDFGLGCMWCALSGLWSYWLADGLMRRWLFHYEIRNTIIRLISLQAINWVVTALVASHLGSDEPLRTWIIVVLVFTIANPIQWLFTSPAKYQKKVVDLETNKALAWKDIGRYIIVPLTIVTFITMVCLLEQQTAFHCTPHSGHYKLNANLTLGDTDAYVKVIMVILSSWTESSYEKRQAFRNSTLRLLPQNSNRISIVYRFVLGDAPSAKTRMELGHKIHVESQEFNDILMVPALDTFRQLSRKVYKTFQWTSKFTFDYLIKTDDDVFIRLDTVATELEEMGPGKRYYWKGLAYWNIPSNSETEQKYSDEEFDLPIFPPFTAGTLYILSRDIVSLIVTDAPRLFTQNEYQSLGIWLFSYNIKPIHDRRIQQADVCEDDMIAKPFNDRYSSSKTMEDMYENIRNNRRLCDGFPQINCAVCYLCEGRTVDWRSWNFNCDLEKGITLKIANTGFSFTNPGITIVRPIIYGNVATPLPPKKSAETDHTHKWTVSVKGVNGEDISYFIKKVVFKLHETYQNPLRTIENPPFEISETGWGEFELTMKLHFVPESGEKPVTLYHNLRLHPYEDDGSILTSNKGKPVSSFQYDELVFTDPTETMYQILLSNQTSNLPTRSTASQPYSIQAEQEEVKAIETAYRQVQENITKYKQRMDNATKEMNQVIYNDNKAE</sequence>
<keyword evidence="15" id="KW-0175">Coiled coil</keyword>
<dbReference type="GO" id="GO:0016758">
    <property type="term" value="F:hexosyltransferase activity"/>
    <property type="evidence" value="ECO:0007669"/>
    <property type="project" value="InterPro"/>
</dbReference>
<dbReference type="Proteomes" id="UP000789831">
    <property type="component" value="Unassembled WGS sequence"/>
</dbReference>
<dbReference type="GO" id="GO:0000785">
    <property type="term" value="C:chromatin"/>
    <property type="evidence" value="ECO:0007669"/>
    <property type="project" value="UniProtKB-ARBA"/>
</dbReference>
<evidence type="ECO:0000256" key="5">
    <source>
        <dbReference type="ARBA" id="ARBA00022679"/>
    </source>
</evidence>
<dbReference type="InterPro" id="IPR021100">
    <property type="entry name" value="N-glycosylation_EOS1"/>
</dbReference>
<keyword evidence="9" id="KW-0805">Transcription regulation</keyword>
<evidence type="ECO:0000256" key="1">
    <source>
        <dbReference type="ARBA" id="ARBA00004323"/>
    </source>
</evidence>
<evidence type="ECO:0000256" key="16">
    <source>
        <dbReference type="SAM" id="Phobius"/>
    </source>
</evidence>
<name>A0A9N8W7A8_9GLOM</name>
<keyword evidence="19" id="KW-1185">Reference proteome</keyword>
<dbReference type="PANTHER" id="PTHR47573:SF1">
    <property type="entry name" value="PROTEIN AF-9 HOMOLOG"/>
    <property type="match status" value="1"/>
</dbReference>
<proteinExistence type="inferred from homology"/>
<evidence type="ECO:0000313" key="19">
    <source>
        <dbReference type="Proteomes" id="UP000789831"/>
    </source>
</evidence>
<evidence type="ECO:0000259" key="17">
    <source>
        <dbReference type="PROSITE" id="PS51037"/>
    </source>
</evidence>
<dbReference type="InterPro" id="IPR038704">
    <property type="entry name" value="YEAST_sf"/>
</dbReference>
<evidence type="ECO:0000256" key="10">
    <source>
        <dbReference type="ARBA" id="ARBA00023034"/>
    </source>
</evidence>
<dbReference type="InterPro" id="IPR002659">
    <property type="entry name" value="Glyco_trans_31"/>
</dbReference>
<protein>
    <recommendedName>
        <fullName evidence="3">Protein AF-9 homolog</fullName>
    </recommendedName>
</protein>
<keyword evidence="13 14" id="KW-0539">Nucleus</keyword>
<organism evidence="18 19">
    <name type="scientific">Ambispora gerdemannii</name>
    <dbReference type="NCBI Taxonomy" id="144530"/>
    <lineage>
        <taxon>Eukaryota</taxon>
        <taxon>Fungi</taxon>
        <taxon>Fungi incertae sedis</taxon>
        <taxon>Mucoromycota</taxon>
        <taxon>Glomeromycotina</taxon>
        <taxon>Glomeromycetes</taxon>
        <taxon>Archaeosporales</taxon>
        <taxon>Ambisporaceae</taxon>
        <taxon>Ambispora</taxon>
    </lineage>
</organism>
<dbReference type="GO" id="GO:0000139">
    <property type="term" value="C:Golgi membrane"/>
    <property type="evidence" value="ECO:0007669"/>
    <property type="project" value="UniProtKB-SubCell"/>
</dbReference>
<dbReference type="GO" id="GO:0034599">
    <property type="term" value="P:cellular response to oxidative stress"/>
    <property type="evidence" value="ECO:0007669"/>
    <property type="project" value="InterPro"/>
</dbReference>
<evidence type="ECO:0000256" key="7">
    <source>
        <dbReference type="ARBA" id="ARBA00022968"/>
    </source>
</evidence>
<dbReference type="AlphaFoldDB" id="A0A9N8W7A8"/>
<dbReference type="GO" id="GO:0005789">
    <property type="term" value="C:endoplasmic reticulum membrane"/>
    <property type="evidence" value="ECO:0007669"/>
    <property type="project" value="InterPro"/>
</dbReference>
<feature type="transmembrane region" description="Helical" evidence="16">
    <location>
        <begin position="119"/>
        <end position="138"/>
    </location>
</feature>
<keyword evidence="11 16" id="KW-0472">Membrane</keyword>
<feature type="transmembrane region" description="Helical" evidence="16">
    <location>
        <begin position="48"/>
        <end position="66"/>
    </location>
</feature>
<evidence type="ECO:0000313" key="18">
    <source>
        <dbReference type="EMBL" id="CAG8474599.1"/>
    </source>
</evidence>
<evidence type="ECO:0000256" key="6">
    <source>
        <dbReference type="ARBA" id="ARBA00022692"/>
    </source>
</evidence>
<dbReference type="CDD" id="cd16908">
    <property type="entry name" value="YEATS_Yaf9_like"/>
    <property type="match status" value="1"/>
</dbReference>
<feature type="non-terminal residue" evidence="18">
    <location>
        <position position="673"/>
    </location>
</feature>
<evidence type="ECO:0000256" key="2">
    <source>
        <dbReference type="ARBA" id="ARBA00008661"/>
    </source>
</evidence>
<gene>
    <name evidence="18" type="ORF">AGERDE_LOCUS2913</name>
</gene>
<evidence type="ECO:0000256" key="3">
    <source>
        <dbReference type="ARBA" id="ARBA00022408"/>
    </source>
</evidence>